<organism evidence="2 3">
    <name type="scientific">Enterovirga rhinocerotis</name>
    <dbReference type="NCBI Taxonomy" id="1339210"/>
    <lineage>
        <taxon>Bacteria</taxon>
        <taxon>Pseudomonadati</taxon>
        <taxon>Pseudomonadota</taxon>
        <taxon>Alphaproteobacteria</taxon>
        <taxon>Hyphomicrobiales</taxon>
        <taxon>Methylobacteriaceae</taxon>
        <taxon>Enterovirga</taxon>
    </lineage>
</organism>
<dbReference type="RefSeq" id="WP_133768909.1">
    <property type="nucleotide sequence ID" value="NZ_SNZR01000011.1"/>
</dbReference>
<dbReference type="OrthoDB" id="9805504at2"/>
<dbReference type="EMBL" id="SNZR01000011">
    <property type="protein sequence ID" value="TDR93959.1"/>
    <property type="molecule type" value="Genomic_DNA"/>
</dbReference>
<dbReference type="GO" id="GO:0004672">
    <property type="term" value="F:protein kinase activity"/>
    <property type="evidence" value="ECO:0007669"/>
    <property type="project" value="InterPro"/>
</dbReference>
<proteinExistence type="predicted"/>
<dbReference type="InterPro" id="IPR011009">
    <property type="entry name" value="Kinase-like_dom_sf"/>
</dbReference>
<dbReference type="Gene3D" id="1.10.510.10">
    <property type="entry name" value="Transferase(Phosphotransferase) domain 1"/>
    <property type="match status" value="1"/>
</dbReference>
<feature type="domain" description="Protein kinase" evidence="1">
    <location>
        <begin position="27"/>
        <end position="314"/>
    </location>
</feature>
<keyword evidence="2" id="KW-0808">Transferase</keyword>
<evidence type="ECO:0000259" key="1">
    <source>
        <dbReference type="PROSITE" id="PS50011"/>
    </source>
</evidence>
<dbReference type="GO" id="GO:0005524">
    <property type="term" value="F:ATP binding"/>
    <property type="evidence" value="ECO:0007669"/>
    <property type="project" value="InterPro"/>
</dbReference>
<keyword evidence="3" id="KW-1185">Reference proteome</keyword>
<name>A0A4V6PZN1_9HYPH</name>
<comment type="caution">
    <text evidence="2">The sequence shown here is derived from an EMBL/GenBank/DDBJ whole genome shotgun (WGS) entry which is preliminary data.</text>
</comment>
<dbReference type="InterPro" id="IPR000719">
    <property type="entry name" value="Prot_kinase_dom"/>
</dbReference>
<reference evidence="2 3" key="1">
    <citation type="submission" date="2019-03" db="EMBL/GenBank/DDBJ databases">
        <title>Genomic Encyclopedia of Type Strains, Phase IV (KMG-IV): sequencing the most valuable type-strain genomes for metagenomic binning, comparative biology and taxonomic classification.</title>
        <authorList>
            <person name="Goeker M."/>
        </authorList>
    </citation>
    <scope>NUCLEOTIDE SEQUENCE [LARGE SCALE GENOMIC DNA]</scope>
    <source>
        <strain evidence="2 3">DSM 25903</strain>
    </source>
</reference>
<dbReference type="Proteomes" id="UP000295122">
    <property type="component" value="Unassembled WGS sequence"/>
</dbReference>
<dbReference type="AlphaFoldDB" id="A0A4V6PZN1"/>
<dbReference type="PROSITE" id="PS50011">
    <property type="entry name" value="PROTEIN_KINASE_DOM"/>
    <property type="match status" value="1"/>
</dbReference>
<dbReference type="SMART" id="SM00220">
    <property type="entry name" value="S_TKc"/>
    <property type="match status" value="1"/>
</dbReference>
<protein>
    <submittedName>
        <fullName evidence="2">Protein kinase-like protein</fullName>
    </submittedName>
</protein>
<keyword evidence="2" id="KW-0418">Kinase</keyword>
<dbReference type="SUPFAM" id="SSF56112">
    <property type="entry name" value="Protein kinase-like (PK-like)"/>
    <property type="match status" value="1"/>
</dbReference>
<sequence>MLRLFGAGSGDLSLGQECRLRNAGTVGIVGRKLGAGGQGAVYIVDVGGRELALKWYHPHVVDIDTTLRSRIERLVQEGPPDNRFLFPFDLVTVEGRREFGYVMPVVSSDRRPFRDILAPAPKRLDLGLEARATACYEIADSFQQLHTRGLCYQDINFGSFFIDPIRGGILICDADNITVEGLQGGVLGTPKFMAPEIVRRETIPSSRTDLYSMAVLFFYALFQWHPLEGMRDAAGGQKTPDEVMRLYGRDPLFIFDPRSSDNAPVPGAHDWVVARWKAMPASLRDLFTRSFTDGLWNPDARVVETEWRAAMARLRDAVTHCPTCTFEIPLDMSASEAQPRCPVCATAVPRPTRMTLGRYLVAMQADRRLFAHHVEPTAPIAMRDSVAAVDKHPTDESILGLRNLTQAPWRGRTSGGQPVTIVPGRTVRIIDGLGIDFGRREGVVAGADPSARSAA</sequence>
<dbReference type="Pfam" id="PF00069">
    <property type="entry name" value="Pkinase"/>
    <property type="match status" value="1"/>
</dbReference>
<evidence type="ECO:0000313" key="2">
    <source>
        <dbReference type="EMBL" id="TDR93959.1"/>
    </source>
</evidence>
<accession>A0A4V6PZN1</accession>
<evidence type="ECO:0000313" key="3">
    <source>
        <dbReference type="Proteomes" id="UP000295122"/>
    </source>
</evidence>
<gene>
    <name evidence="2" type="ORF">EV668_1228</name>
</gene>